<feature type="transmembrane region" description="Helical" evidence="8">
    <location>
        <begin position="273"/>
        <end position="293"/>
    </location>
</feature>
<feature type="transmembrane region" description="Helical" evidence="8">
    <location>
        <begin position="201"/>
        <end position="218"/>
    </location>
</feature>
<evidence type="ECO:0000256" key="2">
    <source>
        <dbReference type="ARBA" id="ARBA00022448"/>
    </source>
</evidence>
<dbReference type="PANTHER" id="PTHR22773">
    <property type="entry name" value="NADH DEHYDROGENASE"/>
    <property type="match status" value="1"/>
</dbReference>
<feature type="transmembrane region" description="Helical" evidence="8">
    <location>
        <begin position="60"/>
        <end position="80"/>
    </location>
</feature>
<feature type="transmembrane region" description="Helical" evidence="8">
    <location>
        <begin position="6"/>
        <end position="39"/>
    </location>
</feature>
<feature type="transmembrane region" description="Helical" evidence="8">
    <location>
        <begin position="305"/>
        <end position="326"/>
    </location>
</feature>
<evidence type="ECO:0000313" key="10">
    <source>
        <dbReference type="EMBL" id="AZN62450.1"/>
    </source>
</evidence>
<dbReference type="Pfam" id="PF00361">
    <property type="entry name" value="Proton_antipo_M"/>
    <property type="match status" value="1"/>
</dbReference>
<keyword evidence="7 8" id="KW-0472">Membrane</keyword>
<dbReference type="GO" id="GO:0008137">
    <property type="term" value="F:NADH dehydrogenase (ubiquinone) activity"/>
    <property type="evidence" value="ECO:0007669"/>
    <property type="project" value="InterPro"/>
</dbReference>
<keyword evidence="5 8" id="KW-1133">Transmembrane helix</keyword>
<name>A0A3Q8XB57_9CONI</name>
<reference evidence="10" key="1">
    <citation type="submission" date="2018-03" db="EMBL/GenBank/DDBJ databases">
        <title>The complete chloroplast genome of the white-berry yew Pseudotaxus chienii (Cupressales: Taxaceae), a rare and endangered relict plant endemic to southern China.</title>
        <authorList>
            <person name="Shi Y.-L."/>
            <person name="Wang H."/>
            <person name="Teng H.-M."/>
            <person name="Hao H.-Y."/>
            <person name="Su X.-R."/>
            <person name="Wang L.-L."/>
        </authorList>
    </citation>
    <scope>NUCLEOTIDE SEQUENCE</scope>
</reference>
<evidence type="ECO:0000256" key="8">
    <source>
        <dbReference type="SAM" id="Phobius"/>
    </source>
</evidence>
<evidence type="ECO:0000256" key="5">
    <source>
        <dbReference type="ARBA" id="ARBA00022989"/>
    </source>
</evidence>
<accession>A0A3Q8XB57</accession>
<dbReference type="InterPro" id="IPR001750">
    <property type="entry name" value="ND/Mrp_TM"/>
</dbReference>
<evidence type="ECO:0000256" key="1">
    <source>
        <dbReference type="ARBA" id="ARBA00004141"/>
    </source>
</evidence>
<keyword evidence="2" id="KW-0813">Transport</keyword>
<protein>
    <submittedName>
        <fullName evidence="10">NdhB</fullName>
    </submittedName>
</protein>
<dbReference type="GO" id="GO:0042773">
    <property type="term" value="P:ATP synthesis coupled electron transport"/>
    <property type="evidence" value="ECO:0007669"/>
    <property type="project" value="InterPro"/>
</dbReference>
<evidence type="ECO:0000256" key="7">
    <source>
        <dbReference type="ARBA" id="ARBA00023136"/>
    </source>
</evidence>
<keyword evidence="10" id="KW-0934">Plastid</keyword>
<dbReference type="EMBL" id="MH023407">
    <property type="protein sequence ID" value="AZN62450.1"/>
    <property type="molecule type" value="Genomic_DNA"/>
</dbReference>
<dbReference type="GO" id="GO:0016020">
    <property type="term" value="C:membrane"/>
    <property type="evidence" value="ECO:0007669"/>
    <property type="project" value="UniProtKB-SubCell"/>
</dbReference>
<dbReference type="AlphaFoldDB" id="A0A3Q8XB57"/>
<dbReference type="NCBIfam" id="TIGR01770">
    <property type="entry name" value="NDH_I_N"/>
    <property type="match status" value="1"/>
</dbReference>
<keyword evidence="4" id="KW-1278">Translocase</keyword>
<organism evidence="10">
    <name type="scientific">Pseudotaxus chienii</name>
    <dbReference type="NCBI Taxonomy" id="89481"/>
    <lineage>
        <taxon>Eukaryota</taxon>
        <taxon>Viridiplantae</taxon>
        <taxon>Streptophyta</taxon>
        <taxon>Embryophyta</taxon>
        <taxon>Tracheophyta</taxon>
        <taxon>Spermatophyta</taxon>
        <taxon>Pinopsida</taxon>
        <taxon>Pinidae</taxon>
        <taxon>Conifers II</taxon>
        <taxon>Cupressales</taxon>
        <taxon>Taxaceae</taxon>
        <taxon>Pseudotaxus</taxon>
    </lineage>
</organism>
<feature type="transmembrane region" description="Helical" evidence="8">
    <location>
        <begin position="173"/>
        <end position="194"/>
    </location>
</feature>
<feature type="domain" description="NADH:quinone oxidoreductase/Mrp antiporter transmembrane" evidence="9">
    <location>
        <begin position="23"/>
        <end position="321"/>
    </location>
</feature>
<comment type="subcellular location">
    <subcellularLocation>
        <location evidence="1">Membrane</location>
        <topology evidence="1">Multi-pass membrane protein</topology>
    </subcellularLocation>
</comment>
<evidence type="ECO:0000256" key="3">
    <source>
        <dbReference type="ARBA" id="ARBA00022692"/>
    </source>
</evidence>
<geneLocation type="chloroplast" evidence="10"/>
<sequence length="388" mass="42976">MAVTEFLLFILTATLGGMFLCGANDLATIFVALECLSLCSYLLSGYTKRDVRSNEAIMKYLLMGGTSSSILVYGLSWIYGLSGGEIELQEITNGLINTQMYNSPGIWIALISITVGIGFKLSLVPFHQWTPDVYEGNSPTPVVAFLSVISKVAASALATRIFDIVFYFSLNEWHIILEILAIISMILGNLIAITQTSIKRMLAYSSIGQIGYILIGIIDRDSNNGYASMITYMIFYIFMNIGTFACIVLFSLRTGTDNIRDYAGLYTKDPFSAFSLALCLLSLAGIPPLAGFFGKLYLFWCGWQAGSYLLVSIGLFMSVISIYYYLKIIKLLMTERNKEITPHVQNYKLSFSISKNYIEFTMIVCVIASALLGIVMNPIVKIAQDTLF</sequence>
<keyword evidence="3 8" id="KW-0812">Transmembrane</keyword>
<proteinExistence type="predicted"/>
<dbReference type="InterPro" id="IPR010096">
    <property type="entry name" value="NADH-Q_OxRdtase_suN/2"/>
</dbReference>
<feature type="transmembrane region" description="Helical" evidence="8">
    <location>
        <begin position="357"/>
        <end position="380"/>
    </location>
</feature>
<gene>
    <name evidence="10" type="primary">ndhB</name>
</gene>
<evidence type="ECO:0000256" key="4">
    <source>
        <dbReference type="ARBA" id="ARBA00022967"/>
    </source>
</evidence>
<evidence type="ECO:0000259" key="9">
    <source>
        <dbReference type="Pfam" id="PF00361"/>
    </source>
</evidence>
<evidence type="ECO:0000256" key="6">
    <source>
        <dbReference type="ARBA" id="ARBA00023027"/>
    </source>
</evidence>
<feature type="transmembrane region" description="Helical" evidence="8">
    <location>
        <begin position="230"/>
        <end position="252"/>
    </location>
</feature>
<keyword evidence="6" id="KW-0520">NAD</keyword>
<feature type="transmembrane region" description="Helical" evidence="8">
    <location>
        <begin position="100"/>
        <end position="121"/>
    </location>
</feature>
<feature type="transmembrane region" description="Helical" evidence="8">
    <location>
        <begin position="142"/>
        <end position="167"/>
    </location>
</feature>
<keyword evidence="10" id="KW-0150">Chloroplast</keyword>